<protein>
    <submittedName>
        <fullName evidence="3">Plancitoxin-1</fullName>
    </submittedName>
</protein>
<dbReference type="InterPro" id="IPR004947">
    <property type="entry name" value="DNase_II"/>
</dbReference>
<dbReference type="OrthoDB" id="10261598at2759"/>
<reference evidence="3 4" key="1">
    <citation type="submission" date="2017-03" db="EMBL/GenBank/DDBJ databases">
        <title>Genome of the blue death feigning beetle - Asbolus verrucosus.</title>
        <authorList>
            <person name="Rider S.D."/>
        </authorList>
    </citation>
    <scope>NUCLEOTIDE SEQUENCE [LARGE SCALE GENOMIC DNA]</scope>
    <source>
        <strain evidence="3">Butters</strain>
        <tissue evidence="3">Head and leg muscle</tissue>
    </source>
</reference>
<dbReference type="EMBL" id="QDEB01130884">
    <property type="protein sequence ID" value="RZB39136.1"/>
    <property type="molecule type" value="Genomic_DNA"/>
</dbReference>
<comment type="caution">
    <text evidence="3">The sequence shown here is derived from an EMBL/GenBank/DDBJ whole genome shotgun (WGS) entry which is preliminary data.</text>
</comment>
<evidence type="ECO:0000313" key="4">
    <source>
        <dbReference type="Proteomes" id="UP000292052"/>
    </source>
</evidence>
<accession>A0A482V7G6</accession>
<evidence type="ECO:0000256" key="2">
    <source>
        <dbReference type="ARBA" id="ARBA00022801"/>
    </source>
</evidence>
<dbReference type="GO" id="GO:0006309">
    <property type="term" value="P:apoptotic DNA fragmentation"/>
    <property type="evidence" value="ECO:0007669"/>
    <property type="project" value="TreeGrafter"/>
</dbReference>
<keyword evidence="4" id="KW-1185">Reference proteome</keyword>
<evidence type="ECO:0000313" key="3">
    <source>
        <dbReference type="EMBL" id="RZB39136.1"/>
    </source>
</evidence>
<proteinExistence type="inferred from homology"/>
<comment type="similarity">
    <text evidence="1">Belongs to the DNase II family.</text>
</comment>
<keyword evidence="2" id="KW-0378">Hydrolase</keyword>
<gene>
    <name evidence="3" type="ORF">BDFB_005159</name>
</gene>
<dbReference type="CDD" id="cd09120">
    <property type="entry name" value="PLDc_DNaseII_1"/>
    <property type="match status" value="1"/>
</dbReference>
<dbReference type="GO" id="GO:0004531">
    <property type="term" value="F:deoxyribonuclease II activity"/>
    <property type="evidence" value="ECO:0007669"/>
    <property type="project" value="InterPro"/>
</dbReference>
<dbReference type="Proteomes" id="UP000292052">
    <property type="component" value="Unassembled WGS sequence"/>
</dbReference>
<name>A0A482V7G6_ASBVE</name>
<sequence>MKQWIDGEKLIKNGLGYAYITSTDYTKWEFSNYSINDTNSILGNTLVPFYKNLSDTGYVLYNDQPPTELPKSSKGHTKGVVLTDLNGGFWLIHSVPHFPQLGANYTFSSSGVIKGQSFFCISLDLKNLNKVGIQLQYNEPQIYASHVPDILKSKISQIEAAVSGVTVTQPPWFNQIPITSKSGIRFISFAKSKKFGKDLYEDWVAPALQSNLLVETWPNGAGKLPSNCSKPFKVYNVETVSMKVTNTTFSNTQDHSKWAVSQNLNWICIGDINRMEHQKVRGGGTVCLNNEMLSTNYRDCVVAIEKCHN</sequence>
<dbReference type="STRING" id="1661398.A0A482V7G6"/>
<organism evidence="3 4">
    <name type="scientific">Asbolus verrucosus</name>
    <name type="common">Desert ironclad beetle</name>
    <dbReference type="NCBI Taxonomy" id="1661398"/>
    <lineage>
        <taxon>Eukaryota</taxon>
        <taxon>Metazoa</taxon>
        <taxon>Ecdysozoa</taxon>
        <taxon>Arthropoda</taxon>
        <taxon>Hexapoda</taxon>
        <taxon>Insecta</taxon>
        <taxon>Pterygota</taxon>
        <taxon>Neoptera</taxon>
        <taxon>Endopterygota</taxon>
        <taxon>Coleoptera</taxon>
        <taxon>Polyphaga</taxon>
        <taxon>Cucujiformia</taxon>
        <taxon>Tenebrionidae</taxon>
        <taxon>Pimeliinae</taxon>
        <taxon>Asbolus</taxon>
    </lineage>
</organism>
<dbReference type="PANTHER" id="PTHR10858">
    <property type="entry name" value="DEOXYRIBONUCLEASE II"/>
    <property type="match status" value="1"/>
</dbReference>
<evidence type="ECO:0000256" key="1">
    <source>
        <dbReference type="ARBA" id="ARBA00007527"/>
    </source>
</evidence>
<dbReference type="AlphaFoldDB" id="A0A482V7G6"/>
<dbReference type="PANTHER" id="PTHR10858:SF23">
    <property type="entry name" value="DEOXYRIBONUCLEASE II"/>
    <property type="match status" value="1"/>
</dbReference>
<dbReference type="Pfam" id="PF03265">
    <property type="entry name" value="DNase_II"/>
    <property type="match status" value="1"/>
</dbReference>
<dbReference type="CDD" id="cd09121">
    <property type="entry name" value="PLDc_DNaseII_2"/>
    <property type="match status" value="1"/>
</dbReference>